<gene>
    <name evidence="1" type="primary">ytxJ</name>
    <name evidence="1" type="ORF">CGL56_07115</name>
</gene>
<comment type="caution">
    <text evidence="1">The sequence shown here is derived from an EMBL/GenBank/DDBJ whole genome shotgun (WGS) entry which is preliminary data.</text>
</comment>
<keyword evidence="2" id="KW-1185">Reference proteome</keyword>
<evidence type="ECO:0000313" key="2">
    <source>
        <dbReference type="Proteomes" id="UP000226437"/>
    </source>
</evidence>
<reference evidence="1 2" key="1">
    <citation type="submission" date="2017-10" db="EMBL/GenBank/DDBJ databases">
        <title>The draft genome sequence of Lewinella marina KCTC 32374.</title>
        <authorList>
            <person name="Wang K."/>
        </authorList>
    </citation>
    <scope>NUCLEOTIDE SEQUENCE [LARGE SCALE GENOMIC DNA]</scope>
    <source>
        <strain evidence="1 2">MKG-38</strain>
    </source>
</reference>
<dbReference type="Pfam" id="PF11009">
    <property type="entry name" value="BrxC"/>
    <property type="match status" value="1"/>
</dbReference>
<dbReference type="Gene3D" id="3.40.30.10">
    <property type="entry name" value="Glutaredoxin"/>
    <property type="match status" value="1"/>
</dbReference>
<dbReference type="Proteomes" id="UP000226437">
    <property type="component" value="Unassembled WGS sequence"/>
</dbReference>
<dbReference type="InterPro" id="IPR022551">
    <property type="entry name" value="BrxC"/>
</dbReference>
<sequence>MQGMFHTMNTPPDLDAALAASHEQPIVIFKHSNNCPFSARAQEQVANAKHDLEVYGLVVQYTKELSAAIAERLGVEHASPQAIVVHEGEAAAHYWRSEIQEDTLKEKVASLKRS</sequence>
<dbReference type="NCBIfam" id="TIGR04019">
    <property type="entry name" value="B_thiol_YtxJ"/>
    <property type="match status" value="1"/>
</dbReference>
<dbReference type="AlphaFoldDB" id="A0A2G0CH16"/>
<accession>A0A2G0CH16</accession>
<organism evidence="1 2">
    <name type="scientific">Neolewinella marina</name>
    <dbReference type="NCBI Taxonomy" id="438751"/>
    <lineage>
        <taxon>Bacteria</taxon>
        <taxon>Pseudomonadati</taxon>
        <taxon>Bacteroidota</taxon>
        <taxon>Saprospiria</taxon>
        <taxon>Saprospirales</taxon>
        <taxon>Lewinellaceae</taxon>
        <taxon>Neolewinella</taxon>
    </lineage>
</organism>
<protein>
    <submittedName>
        <fullName evidence="1">Bacillithiol system redox-active protein YtxJ</fullName>
    </submittedName>
</protein>
<proteinExistence type="predicted"/>
<dbReference type="EMBL" id="PDLO01000002">
    <property type="protein sequence ID" value="PHK99220.1"/>
    <property type="molecule type" value="Genomic_DNA"/>
</dbReference>
<name>A0A2G0CH16_9BACT</name>
<evidence type="ECO:0000313" key="1">
    <source>
        <dbReference type="EMBL" id="PHK99220.1"/>
    </source>
</evidence>